<feature type="transmembrane region" description="Helical" evidence="1">
    <location>
        <begin position="149"/>
        <end position="166"/>
    </location>
</feature>
<protein>
    <submittedName>
        <fullName evidence="3">Transglutaminase superfamily protein</fullName>
    </submittedName>
</protein>
<keyword evidence="1" id="KW-1133">Transmembrane helix</keyword>
<keyword evidence="4" id="KW-1185">Reference proteome</keyword>
<evidence type="ECO:0000313" key="3">
    <source>
        <dbReference type="EMBL" id="PRY44754.1"/>
    </source>
</evidence>
<dbReference type="PANTHER" id="PTHR42736:SF1">
    <property type="entry name" value="PROTEIN-GLUTAMINE GAMMA-GLUTAMYLTRANSFERASE"/>
    <property type="match status" value="1"/>
</dbReference>
<sequence length="661" mass="68566">MTRVAAVFLAAAVAGLLFVPVFGLWPLALVLAACAVPALVVAVWCPWAAWRPVLVALAGLVGLLAAVRPADPVGALVAGATQAWREVLQSTWPVRPDPEVVVFVPLLVLAASVFGVELLHRVRAPLVALLPALAVVGLSQTYAAADGATAIVAAVAFAACGAVLVADGVPWAAVALGVVGAVLLGLVPAGPAFSLRDNESAPLASARVASPLSEVAARLGSPDTPLFEYTSERPVDRWPIAVLDEFDGVEWTPGGNLRRMGAGLPPGDGVTVPTGTRSASVRLRGLGPPWLPSQDWPATVTGVDPLVAPGRGTLLAEQPVDSYELTWWEPAVDASTLAGAAIDPDAAGGLGGVGEVPPDVTVLADQAVGGMRSSFRAALVLERFLRDNYRLVDSGTLPVGHGWPQLGRFLLRDKQGTSEQFAAAYVALARLRGIPARLVVGFSGRNSLVRNGDALAWPEVAVAGVGWVALDPTGSVRTSASGGLTEATGEAREQLPPAARLAEPLLPPDPPPAGTGAGVPWSLVLWVVVVAVLGWLVAVPSWVVLRTWRRRRSGTVADAVAEVRDRLRAVGVPVTSAMTVRDMALLAPGPPTAEALARLATAVDTTLWSGSGVDAREEAWQAVRALRAELARRAVPDRLRAAVRYGYRAQVAPRMPVGALT</sequence>
<reference evidence="3 4" key="1">
    <citation type="submission" date="2018-03" db="EMBL/GenBank/DDBJ databases">
        <title>Genomic Encyclopedia of Archaeal and Bacterial Type Strains, Phase II (KMG-II): from individual species to whole genera.</title>
        <authorList>
            <person name="Goeker M."/>
        </authorList>
    </citation>
    <scope>NUCLEOTIDE SEQUENCE [LARGE SCALE GENOMIC DNA]</scope>
    <source>
        <strain evidence="3 4">DSM 44720</strain>
    </source>
</reference>
<comment type="caution">
    <text evidence="3">The sequence shown here is derived from an EMBL/GenBank/DDBJ whole genome shotgun (WGS) entry which is preliminary data.</text>
</comment>
<keyword evidence="1" id="KW-0472">Membrane</keyword>
<dbReference type="Pfam" id="PF11992">
    <property type="entry name" value="TgpA_N"/>
    <property type="match status" value="1"/>
</dbReference>
<accession>A0A2T0TGF5</accession>
<proteinExistence type="predicted"/>
<dbReference type="Proteomes" id="UP000239494">
    <property type="component" value="Unassembled WGS sequence"/>
</dbReference>
<dbReference type="EMBL" id="PVTF01000002">
    <property type="protein sequence ID" value="PRY44754.1"/>
    <property type="molecule type" value="Genomic_DNA"/>
</dbReference>
<gene>
    <name evidence="3" type="ORF">CLV43_102319</name>
</gene>
<dbReference type="InterPro" id="IPR038765">
    <property type="entry name" value="Papain-like_cys_pep_sf"/>
</dbReference>
<dbReference type="Pfam" id="PF01841">
    <property type="entry name" value="Transglut_core"/>
    <property type="match status" value="1"/>
</dbReference>
<dbReference type="SMART" id="SM00460">
    <property type="entry name" value="TGc"/>
    <property type="match status" value="1"/>
</dbReference>
<dbReference type="AlphaFoldDB" id="A0A2T0TGF5"/>
<dbReference type="InterPro" id="IPR002931">
    <property type="entry name" value="Transglutaminase-like"/>
</dbReference>
<dbReference type="RefSeq" id="WP_106186347.1">
    <property type="nucleotide sequence ID" value="NZ_PVTF01000002.1"/>
</dbReference>
<feature type="transmembrane region" description="Helical" evidence="1">
    <location>
        <begin position="523"/>
        <end position="545"/>
    </location>
</feature>
<dbReference type="PANTHER" id="PTHR42736">
    <property type="entry name" value="PROTEIN-GLUTAMINE GAMMA-GLUTAMYLTRANSFERASE"/>
    <property type="match status" value="1"/>
</dbReference>
<organism evidence="3 4">
    <name type="scientific">Umezawaea tangerina</name>
    <dbReference type="NCBI Taxonomy" id="84725"/>
    <lineage>
        <taxon>Bacteria</taxon>
        <taxon>Bacillati</taxon>
        <taxon>Actinomycetota</taxon>
        <taxon>Actinomycetes</taxon>
        <taxon>Pseudonocardiales</taxon>
        <taxon>Pseudonocardiaceae</taxon>
        <taxon>Umezawaea</taxon>
    </lineage>
</organism>
<dbReference type="Gene3D" id="3.10.620.30">
    <property type="match status" value="1"/>
</dbReference>
<evidence type="ECO:0000259" key="2">
    <source>
        <dbReference type="SMART" id="SM00460"/>
    </source>
</evidence>
<name>A0A2T0TGF5_9PSEU</name>
<feature type="transmembrane region" description="Helical" evidence="1">
    <location>
        <begin position="100"/>
        <end position="119"/>
    </location>
</feature>
<dbReference type="PROSITE" id="PS51257">
    <property type="entry name" value="PROKAR_LIPOPROTEIN"/>
    <property type="match status" value="1"/>
</dbReference>
<feature type="domain" description="Transglutaminase-like" evidence="2">
    <location>
        <begin position="410"/>
        <end position="474"/>
    </location>
</feature>
<feature type="transmembrane region" description="Helical" evidence="1">
    <location>
        <begin position="126"/>
        <end position="143"/>
    </location>
</feature>
<keyword evidence="1" id="KW-0812">Transmembrane</keyword>
<evidence type="ECO:0000313" key="4">
    <source>
        <dbReference type="Proteomes" id="UP000239494"/>
    </source>
</evidence>
<dbReference type="InterPro" id="IPR052901">
    <property type="entry name" value="Bact_TGase-like"/>
</dbReference>
<dbReference type="InterPro" id="IPR021878">
    <property type="entry name" value="TgpA_N"/>
</dbReference>
<feature type="transmembrane region" description="Helical" evidence="1">
    <location>
        <begin position="173"/>
        <end position="193"/>
    </location>
</feature>
<dbReference type="OrthoDB" id="9804023at2"/>
<evidence type="ECO:0000256" key="1">
    <source>
        <dbReference type="SAM" id="Phobius"/>
    </source>
</evidence>
<feature type="transmembrane region" description="Helical" evidence="1">
    <location>
        <begin position="25"/>
        <end position="45"/>
    </location>
</feature>
<dbReference type="SUPFAM" id="SSF54001">
    <property type="entry name" value="Cysteine proteinases"/>
    <property type="match status" value="1"/>
</dbReference>